<protein>
    <recommendedName>
        <fullName evidence="2">ACB domain-containing protein</fullName>
    </recommendedName>
</protein>
<dbReference type="EMBL" id="JAPWDV010000001">
    <property type="protein sequence ID" value="KAJ6225823.1"/>
    <property type="molecule type" value="Genomic_DNA"/>
</dbReference>
<dbReference type="AlphaFoldDB" id="A0A9Q0MIM9"/>
<dbReference type="PROSITE" id="PS00880">
    <property type="entry name" value="ACB_1"/>
    <property type="match status" value="1"/>
</dbReference>
<dbReference type="InterPro" id="IPR022408">
    <property type="entry name" value="Acyl-CoA-binding_prot_CS"/>
</dbReference>
<dbReference type="InterPro" id="IPR035984">
    <property type="entry name" value="Acyl-CoA-binding_sf"/>
</dbReference>
<name>A0A9Q0MIM9_BLOTA</name>
<dbReference type="PANTHER" id="PTHR23310">
    <property type="entry name" value="ACYL-COA-BINDING PROTEIN, ACBP"/>
    <property type="match status" value="1"/>
</dbReference>
<dbReference type="Gene3D" id="1.20.80.10">
    <property type="match status" value="1"/>
</dbReference>
<dbReference type="PRINTS" id="PR00689">
    <property type="entry name" value="ACOABINDINGP"/>
</dbReference>
<dbReference type="FunFam" id="1.20.80.10:FF:000010">
    <property type="entry name" value="Acyl-CoA-binding domain-containing protein 5"/>
    <property type="match status" value="1"/>
</dbReference>
<keyword evidence="1" id="KW-0446">Lipid-binding</keyword>
<keyword evidence="4" id="KW-1185">Reference proteome</keyword>
<reference evidence="3" key="1">
    <citation type="submission" date="2022-12" db="EMBL/GenBank/DDBJ databases">
        <title>Genome assemblies of Blomia tropicalis.</title>
        <authorList>
            <person name="Cui Y."/>
        </authorList>
    </citation>
    <scope>NUCLEOTIDE SEQUENCE</scope>
    <source>
        <tissue evidence="3">Adult mites</tissue>
    </source>
</reference>
<dbReference type="InterPro" id="IPR014352">
    <property type="entry name" value="FERM/acyl-CoA-bd_prot_sf"/>
</dbReference>
<comment type="caution">
    <text evidence="3">The sequence shown here is derived from an EMBL/GenBank/DDBJ whole genome shotgun (WGS) entry which is preliminary data.</text>
</comment>
<dbReference type="OMA" id="INRNVEC"/>
<sequence>MSTIEDQFNAAVKVIRSLPKDGAFQPSNELKLRFYAFFKQATDGPNETKKPPFYDVINRYKWDAWKQCGSMSKAEAMNYYVEELKKVIETLSLNDEVTDFLDMLGPFYVFLPEEIKSKSTSSSPVSTKSASAVHMKSINNLQESMVDDQVTTTTRSITQFNTYDSDGDEFADTFDSSFNKDVDKIPVIMQNGNILSHFTTTTTNEANISNDCEENDTNQSVETIREQVSITQPNNVPINHLANHHQHPHQDQYGLCFNEQLTMAVFRLQHCLDRVMNRIETIESTISQQQLVKK</sequence>
<dbReference type="GO" id="GO:0019915">
    <property type="term" value="P:lipid storage"/>
    <property type="evidence" value="ECO:0007669"/>
    <property type="project" value="UniProtKB-ARBA"/>
</dbReference>
<dbReference type="InterPro" id="IPR000582">
    <property type="entry name" value="Acyl-CoA-binding_protein"/>
</dbReference>
<gene>
    <name evidence="3" type="ORF">RDWZM_004368</name>
</gene>
<evidence type="ECO:0000313" key="4">
    <source>
        <dbReference type="Proteomes" id="UP001142055"/>
    </source>
</evidence>
<dbReference type="SUPFAM" id="SSF47027">
    <property type="entry name" value="Acyl-CoA binding protein"/>
    <property type="match status" value="1"/>
</dbReference>
<organism evidence="3 4">
    <name type="scientific">Blomia tropicalis</name>
    <name type="common">Mite</name>
    <dbReference type="NCBI Taxonomy" id="40697"/>
    <lineage>
        <taxon>Eukaryota</taxon>
        <taxon>Metazoa</taxon>
        <taxon>Ecdysozoa</taxon>
        <taxon>Arthropoda</taxon>
        <taxon>Chelicerata</taxon>
        <taxon>Arachnida</taxon>
        <taxon>Acari</taxon>
        <taxon>Acariformes</taxon>
        <taxon>Sarcoptiformes</taxon>
        <taxon>Astigmata</taxon>
        <taxon>Glycyphagoidea</taxon>
        <taxon>Echimyopodidae</taxon>
        <taxon>Blomia</taxon>
    </lineage>
</organism>
<dbReference type="Pfam" id="PF00887">
    <property type="entry name" value="ACBP"/>
    <property type="match status" value="1"/>
</dbReference>
<dbReference type="PROSITE" id="PS51228">
    <property type="entry name" value="ACB_2"/>
    <property type="match status" value="1"/>
</dbReference>
<evidence type="ECO:0000313" key="3">
    <source>
        <dbReference type="EMBL" id="KAJ6225823.1"/>
    </source>
</evidence>
<dbReference type="GO" id="GO:0005737">
    <property type="term" value="C:cytoplasm"/>
    <property type="evidence" value="ECO:0007669"/>
    <property type="project" value="TreeGrafter"/>
</dbReference>
<feature type="domain" description="ACB" evidence="2">
    <location>
        <begin position="4"/>
        <end position="93"/>
    </location>
</feature>
<evidence type="ECO:0000259" key="2">
    <source>
        <dbReference type="PROSITE" id="PS51228"/>
    </source>
</evidence>
<evidence type="ECO:0000256" key="1">
    <source>
        <dbReference type="ARBA" id="ARBA00023121"/>
    </source>
</evidence>
<proteinExistence type="predicted"/>
<dbReference type="GO" id="GO:0006631">
    <property type="term" value="P:fatty acid metabolic process"/>
    <property type="evidence" value="ECO:0007669"/>
    <property type="project" value="TreeGrafter"/>
</dbReference>
<dbReference type="PANTHER" id="PTHR23310:SF77">
    <property type="entry name" value="LD25952P"/>
    <property type="match status" value="1"/>
</dbReference>
<accession>A0A9Q0MIM9</accession>
<dbReference type="GO" id="GO:0000062">
    <property type="term" value="F:fatty-acyl-CoA binding"/>
    <property type="evidence" value="ECO:0007669"/>
    <property type="project" value="InterPro"/>
</dbReference>
<dbReference type="Proteomes" id="UP001142055">
    <property type="component" value="Chromosome 1"/>
</dbReference>